<feature type="domain" description="SEC7" evidence="3">
    <location>
        <begin position="90"/>
        <end position="345"/>
    </location>
</feature>
<comment type="subcellular location">
    <subcellularLocation>
        <location evidence="2">Cytoplasm</location>
        <location evidence="2">Cytosol</location>
    </subcellularLocation>
    <subcellularLocation>
        <location evidence="1">Membrane</location>
        <topology evidence="1">Peripheral membrane protein</topology>
        <orientation evidence="1">Cytoplasmic side</orientation>
    </subcellularLocation>
</comment>
<dbReference type="AlphaFoldDB" id="A0A7J7NVY6"/>
<proteinExistence type="predicted"/>
<name>A0A7J7NVY6_9MAGN</name>
<dbReference type="Pfam" id="PF01369">
    <property type="entry name" value="Sec7"/>
    <property type="match status" value="1"/>
</dbReference>
<dbReference type="SMART" id="SM00222">
    <property type="entry name" value="Sec7"/>
    <property type="match status" value="1"/>
</dbReference>
<dbReference type="GO" id="GO:0016192">
    <property type="term" value="P:vesicle-mediated transport"/>
    <property type="evidence" value="ECO:0007669"/>
    <property type="project" value="UniProtKB-ARBA"/>
</dbReference>
<evidence type="ECO:0000313" key="4">
    <source>
        <dbReference type="EMBL" id="KAF6171124.1"/>
    </source>
</evidence>
<dbReference type="Gene3D" id="1.10.220.20">
    <property type="match status" value="1"/>
</dbReference>
<dbReference type="Gene3D" id="1.10.1000.11">
    <property type="entry name" value="Arf Nucleotide-binding Site Opener,domain 2"/>
    <property type="match status" value="1"/>
</dbReference>
<dbReference type="PANTHER" id="PTHR10663">
    <property type="entry name" value="GUANYL-NUCLEOTIDE EXCHANGE FACTOR"/>
    <property type="match status" value="1"/>
</dbReference>
<keyword evidence="5" id="KW-1185">Reference proteome</keyword>
<organism evidence="4 5">
    <name type="scientific">Kingdonia uniflora</name>
    <dbReference type="NCBI Taxonomy" id="39325"/>
    <lineage>
        <taxon>Eukaryota</taxon>
        <taxon>Viridiplantae</taxon>
        <taxon>Streptophyta</taxon>
        <taxon>Embryophyta</taxon>
        <taxon>Tracheophyta</taxon>
        <taxon>Spermatophyta</taxon>
        <taxon>Magnoliopsida</taxon>
        <taxon>Ranunculales</taxon>
        <taxon>Circaeasteraceae</taxon>
        <taxon>Kingdonia</taxon>
    </lineage>
</organism>
<protein>
    <recommendedName>
        <fullName evidence="3">SEC7 domain-containing protein</fullName>
    </recommendedName>
</protein>
<gene>
    <name evidence="4" type="ORF">GIB67_031104</name>
</gene>
<dbReference type="EMBL" id="JACGCM010000525">
    <property type="protein sequence ID" value="KAF6171124.1"/>
    <property type="molecule type" value="Genomic_DNA"/>
</dbReference>
<dbReference type="PANTHER" id="PTHR10663:SF388">
    <property type="entry name" value="GOLGI-SPECIFIC BREFELDIN A-RESISTANCE GUANINE NUCLEOTIDE EXCHANGE FACTOR 1"/>
    <property type="match status" value="1"/>
</dbReference>
<dbReference type="InterPro" id="IPR000904">
    <property type="entry name" value="Sec7_dom"/>
</dbReference>
<comment type="caution">
    <text evidence="4">The sequence shown here is derived from an EMBL/GenBank/DDBJ whole genome shotgun (WGS) entry which is preliminary data.</text>
</comment>
<evidence type="ECO:0000259" key="3">
    <source>
        <dbReference type="PROSITE" id="PS50190"/>
    </source>
</evidence>
<dbReference type="Proteomes" id="UP000541444">
    <property type="component" value="Unassembled WGS sequence"/>
</dbReference>
<dbReference type="GO" id="GO:0016020">
    <property type="term" value="C:membrane"/>
    <property type="evidence" value="ECO:0007669"/>
    <property type="project" value="UniProtKB-SubCell"/>
</dbReference>
<evidence type="ECO:0000313" key="5">
    <source>
        <dbReference type="Proteomes" id="UP000541444"/>
    </source>
</evidence>
<dbReference type="GO" id="GO:0005085">
    <property type="term" value="F:guanyl-nucleotide exchange factor activity"/>
    <property type="evidence" value="ECO:0007669"/>
    <property type="project" value="InterPro"/>
</dbReference>
<dbReference type="GO" id="GO:0005829">
    <property type="term" value="C:cytosol"/>
    <property type="evidence" value="ECO:0007669"/>
    <property type="project" value="UniProtKB-SubCell"/>
</dbReference>
<dbReference type="InterPro" id="IPR035999">
    <property type="entry name" value="Sec7_dom_sf"/>
</dbReference>
<evidence type="ECO:0000256" key="1">
    <source>
        <dbReference type="ARBA" id="ARBA00004287"/>
    </source>
</evidence>
<dbReference type="GO" id="GO:0012505">
    <property type="term" value="C:endomembrane system"/>
    <property type="evidence" value="ECO:0007669"/>
    <property type="project" value="UniProtKB-ARBA"/>
</dbReference>
<dbReference type="InterPro" id="IPR056604">
    <property type="entry name" value="GBF1-like_TPR"/>
</dbReference>
<dbReference type="PROSITE" id="PS50190">
    <property type="entry name" value="SEC7"/>
    <property type="match status" value="1"/>
</dbReference>
<reference evidence="4 5" key="1">
    <citation type="journal article" date="2020" name="IScience">
        <title>Genome Sequencing of the Endangered Kingdonia uniflora (Circaeasteraceae, Ranunculales) Reveals Potential Mechanisms of Evolutionary Specialization.</title>
        <authorList>
            <person name="Sun Y."/>
            <person name="Deng T."/>
            <person name="Zhang A."/>
            <person name="Moore M.J."/>
            <person name="Landis J.B."/>
            <person name="Lin N."/>
            <person name="Zhang H."/>
            <person name="Zhang X."/>
            <person name="Huang J."/>
            <person name="Zhang X."/>
            <person name="Sun H."/>
            <person name="Wang H."/>
        </authorList>
    </citation>
    <scope>NUCLEOTIDE SEQUENCE [LARGE SCALE GENOMIC DNA]</scope>
    <source>
        <strain evidence="4">TB1705</strain>
        <tissue evidence="4">Leaf</tissue>
    </source>
</reference>
<sequence length="611" mass="70214">MPTWTDINCNNVFEDLSNLLSKSAFLVNCPLSIMRILALDGLIAVIQGMAERIGNGSAVLEQVPFNFEEYIPFWTVKCEDYADPFYWVPFVHRRKYIKIRLMIGADQFNRDPKKGLEFLQGTHLLTDKLDPQSVACFFRYTAGLDKNLVGDFLGNHDDFCVQVLHEFAWIFDFDEMNLDTALRLFLETFRLPGESQKIQRVLEAFSERYYEESQHILANKDAALLLSYSIISCSTQISTMYNNISFHNSKYLMATITVFTIANTYGDYIRFGWRNILDCILRLHKLGLLPACVANDVADDSDISVESGPGKLRRLCLDFCQRLLLYKENLADELLRSLHFVLKFNDRVAHTYCEHITQEVTRLVKANATHIRSQMGWHTIINLLSITARHPEVSETGFDALIFIMSQEVHLSPANYILCADASRQFAEFWHGQAERSLHALDLMTGSISCLSRWSHETKGEEAAEKVSRDIGEMWLRLVQGLKKVCLDMREEVRNHTLTSLQRCLMGVIDGVNLDLPQAAWLQCFDMVVFTLLDDLLEISQNHFTKDYRNIEGTLVLAMKLLSKVFLQLLHDLSQLTTFCKLWLGVFTSMEKYMKAKIKGKRSEKLQDLVP</sequence>
<dbReference type="Pfam" id="PF23325">
    <property type="entry name" value="TPR_28"/>
    <property type="match status" value="1"/>
</dbReference>
<accession>A0A7J7NVY6</accession>
<evidence type="ECO:0000256" key="2">
    <source>
        <dbReference type="ARBA" id="ARBA00004514"/>
    </source>
</evidence>
<dbReference type="InterPro" id="IPR023394">
    <property type="entry name" value="Sec7_C_sf"/>
</dbReference>
<dbReference type="FunFam" id="1.10.220.20:FF:000005">
    <property type="entry name" value="ARF guanine-nucleotide exchange factor GNOM"/>
    <property type="match status" value="1"/>
</dbReference>
<dbReference type="SUPFAM" id="SSF48425">
    <property type="entry name" value="Sec7 domain"/>
    <property type="match status" value="1"/>
</dbReference>
<dbReference type="GO" id="GO:0032012">
    <property type="term" value="P:regulation of ARF protein signal transduction"/>
    <property type="evidence" value="ECO:0007669"/>
    <property type="project" value="InterPro"/>
</dbReference>
<dbReference type="CDD" id="cd00171">
    <property type="entry name" value="Sec7"/>
    <property type="match status" value="1"/>
</dbReference>
<dbReference type="OrthoDB" id="430364at2759"/>